<dbReference type="InterPro" id="IPR008969">
    <property type="entry name" value="CarboxyPept-like_regulatory"/>
</dbReference>
<dbReference type="InterPro" id="IPR057627">
    <property type="entry name" value="FN-plug_TEN1-4"/>
</dbReference>
<dbReference type="InterPro" id="IPR056820">
    <property type="entry name" value="TEN_TTR-like"/>
</dbReference>
<dbReference type="CDD" id="cd00055">
    <property type="entry name" value="EGF_Lam"/>
    <property type="match status" value="1"/>
</dbReference>
<keyword evidence="9" id="KW-0472">Membrane</keyword>
<keyword evidence="10 11" id="KW-1015">Disulfide bond</keyword>
<dbReference type="SUPFAM" id="SSF63829">
    <property type="entry name" value="Calcium-dependent phosphotriesterase"/>
    <property type="match status" value="1"/>
</dbReference>
<evidence type="ECO:0000259" key="12">
    <source>
        <dbReference type="PROSITE" id="PS50026"/>
    </source>
</evidence>
<dbReference type="InterPro" id="IPR051216">
    <property type="entry name" value="Teneurin"/>
</dbReference>
<dbReference type="PROSITE" id="PS01186">
    <property type="entry name" value="EGF_2"/>
    <property type="match status" value="3"/>
</dbReference>
<dbReference type="SUPFAM" id="SSF49464">
    <property type="entry name" value="Carboxypeptidase regulatory domain-like"/>
    <property type="match status" value="1"/>
</dbReference>
<dbReference type="GO" id="GO:0005886">
    <property type="term" value="C:plasma membrane"/>
    <property type="evidence" value="ECO:0007669"/>
    <property type="project" value="UniProtKB-SubCell"/>
</dbReference>
<dbReference type="EMBL" id="CAJHNH020000003">
    <property type="protein sequence ID" value="CAG5114545.1"/>
    <property type="molecule type" value="Genomic_DNA"/>
</dbReference>
<evidence type="ECO:0000313" key="14">
    <source>
        <dbReference type="Proteomes" id="UP000678393"/>
    </source>
</evidence>
<gene>
    <name evidence="13" type="ORF">CUNI_LOCUS103</name>
</gene>
<keyword evidence="4" id="KW-1003">Cell membrane</keyword>
<dbReference type="Pfam" id="PF15636">
    <property type="entry name" value="Tox-GHH"/>
    <property type="match status" value="1"/>
</dbReference>
<comment type="subcellular location">
    <subcellularLocation>
        <location evidence="2">Cell membrane</location>
    </subcellularLocation>
    <subcellularLocation>
        <location evidence="1">Membrane</location>
        <topology evidence="1">Single-pass membrane protein</topology>
    </subcellularLocation>
</comment>
<accession>A0A8S3YGC1</accession>
<dbReference type="Pfam" id="PF23538">
    <property type="entry name" value="Teneurin_ABD"/>
    <property type="match status" value="1"/>
</dbReference>
<evidence type="ECO:0000313" key="13">
    <source>
        <dbReference type="EMBL" id="CAG5114545.1"/>
    </source>
</evidence>
<keyword evidence="6" id="KW-0812">Transmembrane</keyword>
<comment type="caution">
    <text evidence="11">Lacks conserved residue(s) required for the propagation of feature annotation.</text>
</comment>
<dbReference type="Pfam" id="PF25020">
    <property type="entry name" value="TTR_TEN1-4"/>
    <property type="match status" value="1"/>
</dbReference>
<dbReference type="PANTHER" id="PTHR11219:SF69">
    <property type="entry name" value="TENEURIN-A"/>
    <property type="match status" value="1"/>
</dbReference>
<dbReference type="PROSITE" id="PS00022">
    <property type="entry name" value="EGF_1"/>
    <property type="match status" value="3"/>
</dbReference>
<dbReference type="Gene3D" id="2.10.25.10">
    <property type="entry name" value="Laminin"/>
    <property type="match status" value="5"/>
</dbReference>
<protein>
    <recommendedName>
        <fullName evidence="12">EGF-like domain-containing protein</fullName>
    </recommendedName>
</protein>
<evidence type="ECO:0000256" key="11">
    <source>
        <dbReference type="PROSITE-ProRule" id="PRU00076"/>
    </source>
</evidence>
<evidence type="ECO:0000256" key="7">
    <source>
        <dbReference type="ARBA" id="ARBA00022737"/>
    </source>
</evidence>
<dbReference type="InterPro" id="IPR057629">
    <property type="entry name" value="Teneurin1-4_GBD"/>
</dbReference>
<comment type="similarity">
    <text evidence="3">Belongs to the tenascin family. Teneurin subfamily.</text>
</comment>
<dbReference type="InterPro" id="IPR056823">
    <property type="entry name" value="TEN-like_YD-shell"/>
</dbReference>
<dbReference type="Pfam" id="PF24329">
    <property type="entry name" value="FN-plug_TEN1-4"/>
    <property type="match status" value="1"/>
</dbReference>
<dbReference type="SMART" id="SM00181">
    <property type="entry name" value="EGF"/>
    <property type="match status" value="6"/>
</dbReference>
<dbReference type="Gene3D" id="2.120.10.30">
    <property type="entry name" value="TolB, C-terminal domain"/>
    <property type="match status" value="2"/>
</dbReference>
<organism evidence="13 14">
    <name type="scientific">Candidula unifasciata</name>
    <dbReference type="NCBI Taxonomy" id="100452"/>
    <lineage>
        <taxon>Eukaryota</taxon>
        <taxon>Metazoa</taxon>
        <taxon>Spiralia</taxon>
        <taxon>Lophotrochozoa</taxon>
        <taxon>Mollusca</taxon>
        <taxon>Gastropoda</taxon>
        <taxon>Heterobranchia</taxon>
        <taxon>Euthyneura</taxon>
        <taxon>Panpulmonata</taxon>
        <taxon>Eupulmonata</taxon>
        <taxon>Stylommatophora</taxon>
        <taxon>Helicina</taxon>
        <taxon>Helicoidea</taxon>
        <taxon>Geomitridae</taxon>
        <taxon>Candidula</taxon>
    </lineage>
</organism>
<dbReference type="InterPro" id="IPR000742">
    <property type="entry name" value="EGF"/>
</dbReference>
<keyword evidence="5 11" id="KW-0245">EGF-like domain</keyword>
<dbReference type="OrthoDB" id="442731at2759"/>
<dbReference type="Pfam" id="PF23093">
    <property type="entry name" value="GBD_Tenm3"/>
    <property type="match status" value="1"/>
</dbReference>
<evidence type="ECO:0000256" key="3">
    <source>
        <dbReference type="ARBA" id="ARBA00009385"/>
    </source>
</evidence>
<dbReference type="Pfam" id="PF25021">
    <property type="entry name" value="TEN_NHL"/>
    <property type="match status" value="1"/>
</dbReference>
<feature type="disulfide bond" evidence="11">
    <location>
        <begin position="301"/>
        <end position="310"/>
    </location>
</feature>
<dbReference type="InterPro" id="IPR028916">
    <property type="entry name" value="Tox-GHH_dom"/>
</dbReference>
<evidence type="ECO:0000256" key="4">
    <source>
        <dbReference type="ARBA" id="ARBA00022475"/>
    </source>
</evidence>
<feature type="non-terminal residue" evidence="13">
    <location>
        <position position="1"/>
    </location>
</feature>
<dbReference type="InterPro" id="IPR011042">
    <property type="entry name" value="6-blade_b-propeller_TolB-like"/>
</dbReference>
<keyword evidence="14" id="KW-1185">Reference proteome</keyword>
<evidence type="ECO:0000256" key="9">
    <source>
        <dbReference type="ARBA" id="ARBA00023136"/>
    </source>
</evidence>
<feature type="domain" description="EGF-like" evidence="12">
    <location>
        <begin position="276"/>
        <end position="311"/>
    </location>
</feature>
<evidence type="ECO:0000256" key="5">
    <source>
        <dbReference type="ARBA" id="ARBA00022536"/>
    </source>
</evidence>
<evidence type="ECO:0000256" key="10">
    <source>
        <dbReference type="ARBA" id="ARBA00023157"/>
    </source>
</evidence>
<evidence type="ECO:0000256" key="8">
    <source>
        <dbReference type="ARBA" id="ARBA00022989"/>
    </source>
</evidence>
<dbReference type="InterPro" id="IPR056822">
    <property type="entry name" value="TEN_NHL"/>
</dbReference>
<dbReference type="Gene3D" id="2.180.10.10">
    <property type="entry name" value="RHS repeat-associated core"/>
    <property type="match status" value="2"/>
</dbReference>
<dbReference type="FunFam" id="2.10.25.10:FF:000013">
    <property type="entry name" value="Teneurin transmembrane protein 4"/>
    <property type="match status" value="1"/>
</dbReference>
<dbReference type="InterPro" id="IPR002049">
    <property type="entry name" value="LE_dom"/>
</dbReference>
<comment type="caution">
    <text evidence="13">The sequence shown here is derived from an EMBL/GenBank/DDBJ whole genome shotgun (WGS) entry which is preliminary data.</text>
</comment>
<evidence type="ECO:0000256" key="6">
    <source>
        <dbReference type="ARBA" id="ARBA00022692"/>
    </source>
</evidence>
<evidence type="ECO:0000256" key="1">
    <source>
        <dbReference type="ARBA" id="ARBA00004167"/>
    </source>
</evidence>
<proteinExistence type="inferred from homology"/>
<reference evidence="13" key="1">
    <citation type="submission" date="2021-04" db="EMBL/GenBank/DDBJ databases">
        <authorList>
            <consortium name="Molecular Ecology Group"/>
        </authorList>
    </citation>
    <scope>NUCLEOTIDE SEQUENCE</scope>
</reference>
<keyword evidence="8" id="KW-1133">Transmembrane helix</keyword>
<keyword evidence="7" id="KW-0677">Repeat</keyword>
<dbReference type="PANTHER" id="PTHR11219">
    <property type="entry name" value="TENEURIN AND N-ACETYLGLUCOSAMINE-1-PHOSPHODIESTER ALPHA-N-ACETYLGLUCOSAMINIDASE"/>
    <property type="match status" value="1"/>
</dbReference>
<name>A0A8S3YGC1_9EUPU</name>
<dbReference type="Proteomes" id="UP000678393">
    <property type="component" value="Unassembled WGS sequence"/>
</dbReference>
<sequence length="2273" mass="255189">TFWMNHLEQKTPGSVKLNLSVPSDAMVGIYGRRGMPPTHVQFDFFKVIDGTRVGIQSRRAVVSFRGNDYFARDTALVQFLDRGDWFIGIYNDRETYQSVLLTAAPHEMDTNCPDNCHGNGECRDRQCRCFPGYTGWDCSQSVCPLLCSGNGVYLRGQCQCNQGWKGVECDLRESECAVPSCNGNGHCINGQCVCFQGFQGPDCGIVDCMMPNCSGNGACVLGTCRCFRGFKGRDCNSEDKINVTQLCSKNCSGHGLYDVETGRCECRRHFSGFSCETDGCPGECNDHGNCRRFKEGWRCDCRDGWKGEACDLAMETSCSDNLDNDHDSLVDCLDPDCCTTSTCVKSQYCQASPDPKEILLRKNAPAPTASFLDKMRFLIEENSVQMDAPRNSFNESQVSVIRGRVQTRDETALIGVRVGVVTQPLYGFTLTREEGLFDILVNGGGSVTLEFVRDPFVTQTASVLVPWNQIITMDTVIMSTESRAQLSAGTTCSNLDNNHDHYLLRPVVLSTWQHTQLGACPKRSTIIPESQVLQESLNVPGTDVHLVYHSSESSGYMSLIMIQMTPSRIPHTLSLVHLRVSVQGVEIKKLFEADPNLKYTFAWDRLNAYKQKVYGIVTARVYVGYQYLGCDHVYWETRSATLNGYDMTASHIGGWNLDIHHTYNHQEGILHKGDGTNIYLKEKPKKIINILGSGQRRKLDCEACNGKALDNGLLSPVALASGLDGSLYVGDYNFIRKLSPHREEIASILQMSTITTPYKFYMTVSPVDGRLYISDFMSHKIIRVRTMGPVPDLLDNYEVVAGNGEECTPGEADLCGDGGPAVNARLRYPKGIAINKDGIIYVADGPNIRKITPDGLITTLIGTQAQPREWTPMPCDDILSAERVSLKWPTSLSINPLDDSLHILDHSIVLKLTSDFKLVTVAGRPVYCPPRHSSFLPSGVLTDDEQASSVADHVTLVSPKCITFGPHGDLYIVESDTHHINRVRVVSTDGRIHHFAGAKSKCDCRQEKCACFNPQETLAAQALFSDPTSVTVTPDGVLHLADMGNLRVFSVVSELPVLNDRHYEVVAPETQELYVFNMYGQHRHTINIHTGQYVYNFTYNVFSSYGRLITVEDASQNKIQIKRDYQAQAKEVLSPTNEQCVLVMDNRHRLHKFLASDNSSATFTYTVNTGLLESKQDSGGQTFLYHYDDTGRLLTIRQPTGQITTLTTDINTTGSIVRVATGTRHVSAMATYGSVQSVMHGSTQTKVTYLPDGAVVVLFPSNLTVATETGSHPVMESENRMHYKRKIIVPGSSVHRLEWRFYLRRGGRVRASRVIEKLGQRMRVGDLGRQHVVHDSLGGEGRDKALMINGENLLTVEYDRRSHTETVLDKSLHDIITVVYSSAGLPIQFIPASSHHSMNVTYNSYGDILEWQYGDLIEQREYKDPGLIKQRTLKPGGKQFRYFYRNHSRKPTDIFLPSGKQYLFKHDKQGNLQSVMTPFLGHHHFNTLLTLGMRRFLYRAPGFSLPYIEDFDAMGKLLQVIYPSEQRRVVHRYNDMGQRSLTMFDQTLIELTYHKEVLHLSQASLVARGYANKLTFGYLSSLVHDSSVTFPQDASLVGASFKFSYDNNFRQVETMLNLSNNISSLSNRSYSNDNGKMSHIAGINVEWLTEAKQLFRDGHIIMTREFDGYGRLMDVTVKFSGEVKFDLHIDYDKIGRVHEWKRKVDKLKEVAVEYIYDVDSHVTDVLLQGKTAWEFGYDADGNIHKITSQGTTRHMEFDVGDKITMMGGVSYKFDSDGLMAQRGLDHVTFNSAGQLISVSRHGLFKFSYFYDALGRLSVQRDRYGRILQFFYGDMRTKNTITYVYNHTTGELTQYLRDTEGTLVGLQRSGRLYYIVVDPTQSPIVVFDKDGNIVKHVTYNPLGVKESDSDPDFDLAFGFQGGLYNPVTQLVHFADRVYDANLGRFLTPDYANVFKKLKTVAEDPEILNLYGHRFLVNSHLQNQQYPRMSLSDWLNVLGYDVRSMAPDVTYTGDLNADPQDPDLQLLPAASAFECTFRRDMHNLLAISTVPQSKVTPLQSLPEEKPAPLDSVFGHGVTISDFDGKTVVNIVDVAQSWAKNLATVLLNSSQILPVHFTILGKDVHYFVKPSAQQAVDDLRELGIHSDLVTYESGINVSVHRSQHGHGFGLSHREVDVRIHGNHTVLNIRYGTTLDREIRRVLRHAKDRAVAHAWAREKHLLQHSLPSLYHWSDAEMHQILAVGRVTGYVADYIHQPDQYPELSDDCNNIRFVAEVP</sequence>
<dbReference type="Pfam" id="PF25023">
    <property type="entry name" value="TEN_YD-shell"/>
    <property type="match status" value="1"/>
</dbReference>
<evidence type="ECO:0000256" key="2">
    <source>
        <dbReference type="ARBA" id="ARBA00004236"/>
    </source>
</evidence>
<dbReference type="PROSITE" id="PS50026">
    <property type="entry name" value="EGF_3"/>
    <property type="match status" value="1"/>
</dbReference>
<dbReference type="Pfam" id="PF25024">
    <property type="entry name" value="EGF_TEN"/>
    <property type="match status" value="1"/>
</dbReference>
<feature type="disulfide bond" evidence="11">
    <location>
        <begin position="280"/>
        <end position="290"/>
    </location>
</feature>